<keyword evidence="1" id="KW-0812">Transmembrane</keyword>
<dbReference type="RefSeq" id="WP_088768461.1">
    <property type="nucleotide sequence ID" value="NZ_CP022133.1"/>
</dbReference>
<keyword evidence="1" id="KW-1133">Transmembrane helix</keyword>
<evidence type="ECO:0000313" key="2">
    <source>
        <dbReference type="EMBL" id="ASG66073.1"/>
    </source>
</evidence>
<dbReference type="EMBL" id="CP022133">
    <property type="protein sequence ID" value="ASG66073.1"/>
    <property type="molecule type" value="Genomic_DNA"/>
</dbReference>
<evidence type="ECO:0000256" key="1">
    <source>
        <dbReference type="SAM" id="Phobius"/>
    </source>
</evidence>
<evidence type="ECO:0000313" key="3">
    <source>
        <dbReference type="Proteomes" id="UP000197717"/>
    </source>
</evidence>
<feature type="transmembrane region" description="Helical" evidence="1">
    <location>
        <begin position="85"/>
        <end position="104"/>
    </location>
</feature>
<protein>
    <recommendedName>
        <fullName evidence="4">ABC transmembrane type-1 domain-containing protein</fullName>
    </recommendedName>
</protein>
<reference evidence="2 3" key="1">
    <citation type="submission" date="2017-06" db="EMBL/GenBank/DDBJ databases">
        <title>Complete genome sequence of Idiomarina piscisalsi strain 10PY1A isolated from soil of Soudi Arabia.</title>
        <authorList>
            <person name="Kim M.-C."/>
            <person name="Jung B.K."/>
            <person name="Budiyanto F."/>
            <person name="Nzila A."/>
            <person name="Shin J.-H."/>
        </authorList>
    </citation>
    <scope>NUCLEOTIDE SEQUENCE [LARGE SCALE GENOMIC DNA]</scope>
    <source>
        <strain evidence="2 3">10PY1A</strain>
    </source>
</reference>
<dbReference type="Proteomes" id="UP000197717">
    <property type="component" value="Chromosome"/>
</dbReference>
<organism evidence="2 3">
    <name type="scientific">Idiomarina piscisalsi</name>
    <dbReference type="NCBI Taxonomy" id="1096243"/>
    <lineage>
        <taxon>Bacteria</taxon>
        <taxon>Pseudomonadati</taxon>
        <taxon>Pseudomonadota</taxon>
        <taxon>Gammaproteobacteria</taxon>
        <taxon>Alteromonadales</taxon>
        <taxon>Idiomarinaceae</taxon>
        <taxon>Idiomarina</taxon>
    </lineage>
</organism>
<keyword evidence="3" id="KW-1185">Reference proteome</keyword>
<proteinExistence type="predicted"/>
<evidence type="ECO:0008006" key="4">
    <source>
        <dbReference type="Google" id="ProtNLM"/>
    </source>
</evidence>
<name>A0ABN5AQ73_9GAMM</name>
<sequence length="199" mass="22179">MESILDKLASLLDHASVVSAVLGVFVSLFSSYITTKAGLVQTVDKLMKLISKRLVNRDDETVRAYDRYSSVYGIMFARRMKEANFVSVTFSVFMVLYLSFSIFADKPIDSIIVFVSLVLLLLPWVKIAISAYRVSNGFLGNSEYEIRQFLKYIISEASDNDLNDGDGPRKLIDLDEFTIEKAHNFGKGGVAAHAKEVGV</sequence>
<gene>
    <name evidence="2" type="ORF">CEW91_07885</name>
</gene>
<feature type="transmembrane region" description="Helical" evidence="1">
    <location>
        <begin position="20"/>
        <end position="43"/>
    </location>
</feature>
<feature type="transmembrane region" description="Helical" evidence="1">
    <location>
        <begin position="110"/>
        <end position="129"/>
    </location>
</feature>
<accession>A0ABN5AQ73</accession>
<keyword evidence="1" id="KW-0472">Membrane</keyword>